<dbReference type="AlphaFoldDB" id="A0A146FYN9"/>
<dbReference type="Proteomes" id="UP000075230">
    <property type="component" value="Unassembled WGS sequence"/>
</dbReference>
<reference evidence="3" key="2">
    <citation type="submission" date="2016-02" db="EMBL/GenBank/DDBJ databases">
        <title>Genome sequencing of Aspergillus luchuensis NBRC 4314.</title>
        <authorList>
            <person name="Yamada O."/>
        </authorList>
    </citation>
    <scope>NUCLEOTIDE SEQUENCE [LARGE SCALE GENOMIC DNA]</scope>
    <source>
        <strain evidence="3">RIB 2604</strain>
    </source>
</reference>
<proteinExistence type="predicted"/>
<reference evidence="2 3" key="1">
    <citation type="journal article" date="2016" name="DNA Res.">
        <title>Genome sequence of Aspergillus luchuensis NBRC 4314.</title>
        <authorList>
            <person name="Yamada O."/>
            <person name="Machida M."/>
            <person name="Hosoyama A."/>
            <person name="Goto M."/>
            <person name="Takahashi T."/>
            <person name="Futagami T."/>
            <person name="Yamagata Y."/>
            <person name="Takeuchi M."/>
            <person name="Kobayashi T."/>
            <person name="Koike H."/>
            <person name="Abe K."/>
            <person name="Asai K."/>
            <person name="Arita M."/>
            <person name="Fujita N."/>
            <person name="Fukuda K."/>
            <person name="Higa K."/>
            <person name="Horikawa H."/>
            <person name="Ishikawa T."/>
            <person name="Jinno K."/>
            <person name="Kato Y."/>
            <person name="Kirimura K."/>
            <person name="Mizutani O."/>
            <person name="Nakasone K."/>
            <person name="Sano M."/>
            <person name="Shiraishi Y."/>
            <person name="Tsukahara M."/>
            <person name="Gomi K."/>
        </authorList>
    </citation>
    <scope>NUCLEOTIDE SEQUENCE [LARGE SCALE GENOMIC DNA]</scope>
    <source>
        <strain evidence="2 3">RIB 2604</strain>
    </source>
</reference>
<gene>
    <name evidence="2" type="ORF">RIB2604_03300540</name>
</gene>
<evidence type="ECO:0000313" key="3">
    <source>
        <dbReference type="Proteomes" id="UP000075230"/>
    </source>
</evidence>
<accession>A0A146FYN9</accession>
<feature type="compositionally biased region" description="Basic and acidic residues" evidence="1">
    <location>
        <begin position="80"/>
        <end position="89"/>
    </location>
</feature>
<name>A0A146FYN9_ASPKA</name>
<protein>
    <submittedName>
        <fullName evidence="2">Transcription/RNA-processing factor Ssu72</fullName>
    </submittedName>
</protein>
<feature type="region of interest" description="Disordered" evidence="1">
    <location>
        <begin position="64"/>
        <end position="89"/>
    </location>
</feature>
<organism evidence="2 3">
    <name type="scientific">Aspergillus kawachii</name>
    <name type="common">White koji mold</name>
    <name type="synonym">Aspergillus awamori var. kawachi</name>
    <dbReference type="NCBI Taxonomy" id="1069201"/>
    <lineage>
        <taxon>Eukaryota</taxon>
        <taxon>Fungi</taxon>
        <taxon>Dikarya</taxon>
        <taxon>Ascomycota</taxon>
        <taxon>Pezizomycotina</taxon>
        <taxon>Eurotiomycetes</taxon>
        <taxon>Eurotiomycetidae</taxon>
        <taxon>Eurotiales</taxon>
        <taxon>Aspergillaceae</taxon>
        <taxon>Aspergillus</taxon>
        <taxon>Aspergillus subgen. Circumdati</taxon>
    </lineage>
</organism>
<comment type="caution">
    <text evidence="2">The sequence shown here is derived from an EMBL/GenBank/DDBJ whole genome shotgun (WGS) entry which is preliminary data.</text>
</comment>
<evidence type="ECO:0000313" key="2">
    <source>
        <dbReference type="EMBL" id="GAT30082.1"/>
    </source>
</evidence>
<sequence length="89" mass="10426">MQLPRALTIREIEQAKQKLPEALPKNLFHCYSTWQRILDFHSNSQSFMEPKPGARFATNALTRLSRQSTLPPHQPYSGRPYREIYEDPV</sequence>
<dbReference type="EMBL" id="BCWF01000032">
    <property type="protein sequence ID" value="GAT30082.1"/>
    <property type="molecule type" value="Genomic_DNA"/>
</dbReference>
<evidence type="ECO:0000256" key="1">
    <source>
        <dbReference type="SAM" id="MobiDB-lite"/>
    </source>
</evidence>